<sequence length="30" mass="3499">MNELVLSDNLAQLELEINRKLETNMRADKP</sequence>
<gene>
    <name evidence="1" type="ORF">NCTC12957_02294</name>
</gene>
<evidence type="ECO:0000313" key="2">
    <source>
        <dbReference type="Proteomes" id="UP000255213"/>
    </source>
</evidence>
<protein>
    <submittedName>
        <fullName evidence="1">Uncharacterized protein</fullName>
    </submittedName>
</protein>
<dbReference type="EMBL" id="UHEN01000004">
    <property type="protein sequence ID" value="SUN41231.1"/>
    <property type="molecule type" value="Genomic_DNA"/>
</dbReference>
<accession>A0A380JMP3</accession>
<dbReference type="Proteomes" id="UP000255213">
    <property type="component" value="Unassembled WGS sequence"/>
</dbReference>
<name>A0A380JMP3_STRAI</name>
<reference evidence="1 2" key="1">
    <citation type="submission" date="2018-06" db="EMBL/GenBank/DDBJ databases">
        <authorList>
            <consortium name="Pathogen Informatics"/>
            <person name="Doyle S."/>
        </authorList>
    </citation>
    <scope>NUCLEOTIDE SEQUENCE [LARGE SCALE GENOMIC DNA]</scope>
    <source>
        <strain evidence="1 2">NCTC12957</strain>
    </source>
</reference>
<evidence type="ECO:0000313" key="1">
    <source>
        <dbReference type="EMBL" id="SUN41231.1"/>
    </source>
</evidence>
<proteinExistence type="predicted"/>
<organism evidence="1 2">
    <name type="scientific">Streptococcus acidominimus</name>
    <dbReference type="NCBI Taxonomy" id="1326"/>
    <lineage>
        <taxon>Bacteria</taxon>
        <taxon>Bacillati</taxon>
        <taxon>Bacillota</taxon>
        <taxon>Bacilli</taxon>
        <taxon>Lactobacillales</taxon>
        <taxon>Streptococcaceae</taxon>
        <taxon>Streptococcus</taxon>
    </lineage>
</organism>
<dbReference type="AlphaFoldDB" id="A0A380JMP3"/>